<gene>
    <name evidence="1" type="ORF">D3242_15605</name>
</gene>
<organism evidence="1 2">
    <name type="scientific">Mesorhizobium jarvisii</name>
    <dbReference type="NCBI Taxonomy" id="1777867"/>
    <lineage>
        <taxon>Bacteria</taxon>
        <taxon>Pseudomonadati</taxon>
        <taxon>Pseudomonadota</taxon>
        <taxon>Alphaproteobacteria</taxon>
        <taxon>Hyphomicrobiales</taxon>
        <taxon>Phyllobacteriaceae</taxon>
        <taxon>Mesorhizobium</taxon>
    </lineage>
</organism>
<reference evidence="1 2" key="1">
    <citation type="submission" date="2018-09" db="EMBL/GenBank/DDBJ databases">
        <title>Mesorhizobium carmichaelinearum sp. nov. isolated from Carmichaelinea spp. root nodules in New Zealand.</title>
        <authorList>
            <person name="De Meyer S.E."/>
        </authorList>
    </citation>
    <scope>NUCLEOTIDE SEQUENCE [LARGE SCALE GENOMIC DNA]</scope>
    <source>
        <strain evidence="1 2">LMG 28313</strain>
    </source>
</reference>
<keyword evidence="2" id="KW-1185">Reference proteome</keyword>
<evidence type="ECO:0000313" key="1">
    <source>
        <dbReference type="EMBL" id="RJT33943.1"/>
    </source>
</evidence>
<sequence>MSHGPADSRRKLLEINRWWFAQIRGRAGVVAAVDGPAAAQLWVTKGDGNRAFRGMEIPSPSSMHKG</sequence>
<comment type="caution">
    <text evidence="1">The sequence shown here is derived from an EMBL/GenBank/DDBJ whole genome shotgun (WGS) entry which is preliminary data.</text>
</comment>
<evidence type="ECO:0000313" key="2">
    <source>
        <dbReference type="Proteomes" id="UP000275530"/>
    </source>
</evidence>
<protein>
    <submittedName>
        <fullName evidence="1">Uncharacterized protein</fullName>
    </submittedName>
</protein>
<dbReference type="AlphaFoldDB" id="A0AA92XGB5"/>
<dbReference type="Proteomes" id="UP000275530">
    <property type="component" value="Unassembled WGS sequence"/>
</dbReference>
<proteinExistence type="predicted"/>
<accession>A0AA92XGB5</accession>
<dbReference type="EMBL" id="QZXA01000005">
    <property type="protein sequence ID" value="RJT33943.1"/>
    <property type="molecule type" value="Genomic_DNA"/>
</dbReference>
<name>A0AA92XGB5_9HYPH</name>